<gene>
    <name evidence="2" type="ORF">A3I33_01820</name>
</gene>
<dbReference type="STRING" id="1797692.A3I33_01820"/>
<feature type="transmembrane region" description="Helical" evidence="1">
    <location>
        <begin position="52"/>
        <end position="74"/>
    </location>
</feature>
<sequence>MLLEYVLFVVIVVLALIANVVLGKIEEGMIERAHVSLWFGGGMSISRYERELIWGSIAIGVVAGVLLPLTLFGTTVTPRVILGSSVVSGGLSFIIGYSFMHSPRWMHERTSLSEDIEVRRVAGGRSR</sequence>
<evidence type="ECO:0000256" key="1">
    <source>
        <dbReference type="SAM" id="Phobius"/>
    </source>
</evidence>
<dbReference type="EMBL" id="MHJA01000026">
    <property type="protein sequence ID" value="OGY60662.1"/>
    <property type="molecule type" value="Genomic_DNA"/>
</dbReference>
<comment type="caution">
    <text evidence="2">The sequence shown here is derived from an EMBL/GenBank/DDBJ whole genome shotgun (WGS) entry which is preliminary data.</text>
</comment>
<evidence type="ECO:0000313" key="2">
    <source>
        <dbReference type="EMBL" id="OGY60662.1"/>
    </source>
</evidence>
<keyword evidence="1" id="KW-0472">Membrane</keyword>
<feature type="transmembrane region" description="Helical" evidence="1">
    <location>
        <begin position="80"/>
        <end position="100"/>
    </location>
</feature>
<keyword evidence="1" id="KW-0812">Transmembrane</keyword>
<dbReference type="Proteomes" id="UP000176544">
    <property type="component" value="Unassembled WGS sequence"/>
</dbReference>
<organism evidence="2 3">
    <name type="scientific">Candidatus Colwellbacteria bacterium RIFCSPLOWO2_02_FULL_45_11</name>
    <dbReference type="NCBI Taxonomy" id="1797692"/>
    <lineage>
        <taxon>Bacteria</taxon>
        <taxon>Candidatus Colwelliibacteriota</taxon>
    </lineage>
</organism>
<protein>
    <submittedName>
        <fullName evidence="2">Uncharacterized protein</fullName>
    </submittedName>
</protein>
<evidence type="ECO:0000313" key="3">
    <source>
        <dbReference type="Proteomes" id="UP000176544"/>
    </source>
</evidence>
<keyword evidence="1" id="KW-1133">Transmembrane helix</keyword>
<accession>A0A1G1Z7P0</accession>
<feature type="transmembrane region" description="Helical" evidence="1">
    <location>
        <begin position="6"/>
        <end position="22"/>
    </location>
</feature>
<reference evidence="2 3" key="1">
    <citation type="journal article" date="2016" name="Nat. Commun.">
        <title>Thousands of microbial genomes shed light on interconnected biogeochemical processes in an aquifer system.</title>
        <authorList>
            <person name="Anantharaman K."/>
            <person name="Brown C.T."/>
            <person name="Hug L.A."/>
            <person name="Sharon I."/>
            <person name="Castelle C.J."/>
            <person name="Probst A.J."/>
            <person name="Thomas B.C."/>
            <person name="Singh A."/>
            <person name="Wilkins M.J."/>
            <person name="Karaoz U."/>
            <person name="Brodie E.L."/>
            <person name="Williams K.H."/>
            <person name="Hubbard S.S."/>
            <person name="Banfield J.F."/>
        </authorList>
    </citation>
    <scope>NUCLEOTIDE SEQUENCE [LARGE SCALE GENOMIC DNA]</scope>
</reference>
<name>A0A1G1Z7P0_9BACT</name>
<dbReference type="AlphaFoldDB" id="A0A1G1Z7P0"/>
<proteinExistence type="predicted"/>